<dbReference type="PANTHER" id="PTHR23150:SF35">
    <property type="entry name" value="BLL6746 PROTEIN"/>
    <property type="match status" value="1"/>
</dbReference>
<accession>A0ABT0AFE3</accession>
<dbReference type="InterPro" id="IPR016187">
    <property type="entry name" value="CTDL_fold"/>
</dbReference>
<dbReference type="PANTHER" id="PTHR23150">
    <property type="entry name" value="SULFATASE MODIFYING FACTOR 1, 2"/>
    <property type="match status" value="1"/>
</dbReference>
<feature type="domain" description="Sulfatase-modifying factor enzyme-like" evidence="2">
    <location>
        <begin position="55"/>
        <end position="288"/>
    </location>
</feature>
<name>A0ABT0AFE3_9SPHN</name>
<proteinExistence type="predicted"/>
<dbReference type="Gene3D" id="3.90.1580.10">
    <property type="entry name" value="paralog of FGE (formylglycine-generating enzyme)"/>
    <property type="match status" value="1"/>
</dbReference>
<feature type="signal peptide" evidence="1">
    <location>
        <begin position="1"/>
        <end position="20"/>
    </location>
</feature>
<evidence type="ECO:0000313" key="3">
    <source>
        <dbReference type="EMBL" id="MCJ1961915.1"/>
    </source>
</evidence>
<organism evidence="3 4">
    <name type="scientific">Novosphingobium mangrovi</name>
    <name type="common">ex Hu et al. 2023</name>
    <dbReference type="NCBI Taxonomy" id="2930094"/>
    <lineage>
        <taxon>Bacteria</taxon>
        <taxon>Pseudomonadati</taxon>
        <taxon>Pseudomonadota</taxon>
        <taxon>Alphaproteobacteria</taxon>
        <taxon>Sphingomonadales</taxon>
        <taxon>Sphingomonadaceae</taxon>
        <taxon>Novosphingobium</taxon>
    </lineage>
</organism>
<dbReference type="SUPFAM" id="SSF56436">
    <property type="entry name" value="C-type lectin-like"/>
    <property type="match status" value="1"/>
</dbReference>
<sequence>MKSVLALALGASALASPVGAAPPEPNGHVPAKVPAPAPVFPPRVAGSAFAECRDCPEMVVVPPGNFIMGSSEEERRALGVLAMFDTMEEPRHRVTIGYRYAVSRYEVTFAQWDACVADGGCNGYRPDDAGWGRGRRPVINVNFADVQSYVAWLSAKTGASYRLLSEAEWAYAARGGTQTWYPFGNALSADKANAAQVLDRTTPVGSYAPNGFGLHDVIGNVAEWTQDCHHDSYVGAPDDGSAWLTGPCELRNVRGGGWSLQGWSVRAAQRIGDPPGARNDHLGFRVARELPQD</sequence>
<reference evidence="3" key="1">
    <citation type="submission" date="2022-03" db="EMBL/GenBank/DDBJ databases">
        <title>Identification of a novel bacterium isolated from mangrove sediments.</title>
        <authorList>
            <person name="Pan X."/>
        </authorList>
    </citation>
    <scope>NUCLEOTIDE SEQUENCE</scope>
    <source>
        <strain evidence="3">B2637</strain>
    </source>
</reference>
<dbReference type="EMBL" id="JALHAT010000028">
    <property type="protein sequence ID" value="MCJ1961915.1"/>
    <property type="molecule type" value="Genomic_DNA"/>
</dbReference>
<dbReference type="Pfam" id="PF03781">
    <property type="entry name" value="FGE-sulfatase"/>
    <property type="match status" value="1"/>
</dbReference>
<dbReference type="InterPro" id="IPR042095">
    <property type="entry name" value="SUMF_sf"/>
</dbReference>
<dbReference type="RefSeq" id="WP_243801439.1">
    <property type="nucleotide sequence ID" value="NZ_JALHAT010000028.1"/>
</dbReference>
<protein>
    <submittedName>
        <fullName evidence="3">Formylglycine-generating enzyme family protein</fullName>
    </submittedName>
</protein>
<evidence type="ECO:0000313" key="4">
    <source>
        <dbReference type="Proteomes" id="UP001162802"/>
    </source>
</evidence>
<comment type="caution">
    <text evidence="3">The sequence shown here is derived from an EMBL/GenBank/DDBJ whole genome shotgun (WGS) entry which is preliminary data.</text>
</comment>
<evidence type="ECO:0000259" key="2">
    <source>
        <dbReference type="Pfam" id="PF03781"/>
    </source>
</evidence>
<dbReference type="InterPro" id="IPR005532">
    <property type="entry name" value="SUMF_dom"/>
</dbReference>
<dbReference type="InterPro" id="IPR051043">
    <property type="entry name" value="Sulfatase_Mod_Factor_Kinase"/>
</dbReference>
<evidence type="ECO:0000256" key="1">
    <source>
        <dbReference type="SAM" id="SignalP"/>
    </source>
</evidence>
<feature type="chain" id="PRO_5045602670" evidence="1">
    <location>
        <begin position="21"/>
        <end position="293"/>
    </location>
</feature>
<keyword evidence="1" id="KW-0732">Signal</keyword>
<gene>
    <name evidence="3" type="ORF">MTR65_14565</name>
</gene>
<dbReference type="Proteomes" id="UP001162802">
    <property type="component" value="Unassembled WGS sequence"/>
</dbReference>
<keyword evidence="4" id="KW-1185">Reference proteome</keyword>